<dbReference type="InterPro" id="IPR039276">
    <property type="entry name" value="SHH1/2"/>
</dbReference>
<feature type="region of interest" description="Disordered" evidence="1">
    <location>
        <begin position="550"/>
        <end position="609"/>
    </location>
</feature>
<reference evidence="4" key="2">
    <citation type="submission" date="2025-08" db="UniProtKB">
        <authorList>
            <consortium name="RefSeq"/>
        </authorList>
    </citation>
    <scope>IDENTIFICATION</scope>
    <source>
        <tissue evidence="4">Leaf</tissue>
    </source>
</reference>
<evidence type="ECO:0000256" key="1">
    <source>
        <dbReference type="SAM" id="MobiDB-lite"/>
    </source>
</evidence>
<dbReference type="PANTHER" id="PTHR33827:SF9">
    <property type="entry name" value="SAWADEE DOMAIN-CONTAINING PROTEIN"/>
    <property type="match status" value="1"/>
</dbReference>
<dbReference type="GeneID" id="110792323"/>
<dbReference type="Proteomes" id="UP000813463">
    <property type="component" value="Chromosome 2"/>
</dbReference>
<accession>A0ABM3RBZ4</accession>
<feature type="domain" description="SAWADEE" evidence="2">
    <location>
        <begin position="11"/>
        <end position="171"/>
    </location>
</feature>
<protein>
    <submittedName>
        <fullName evidence="4">Uncharacterized protein isoform X1</fullName>
    </submittedName>
</protein>
<dbReference type="Pfam" id="PF16719">
    <property type="entry name" value="SAWADEE"/>
    <property type="match status" value="1"/>
</dbReference>
<evidence type="ECO:0000313" key="3">
    <source>
        <dbReference type="Proteomes" id="UP000813463"/>
    </source>
</evidence>
<dbReference type="InterPro" id="IPR032001">
    <property type="entry name" value="SAWADEE_dom"/>
</dbReference>
<evidence type="ECO:0000259" key="2">
    <source>
        <dbReference type="Pfam" id="PF16719"/>
    </source>
</evidence>
<proteinExistence type="predicted"/>
<keyword evidence="3" id="KW-1185">Reference proteome</keyword>
<feature type="compositionally biased region" description="Basic and acidic residues" evidence="1">
    <location>
        <begin position="550"/>
        <end position="573"/>
    </location>
</feature>
<evidence type="ECO:0000313" key="4">
    <source>
        <dbReference type="RefSeq" id="XP_056693134.1"/>
    </source>
</evidence>
<gene>
    <name evidence="4" type="primary">LOC110792323</name>
</gene>
<organism evidence="3 4">
    <name type="scientific">Spinacia oleracea</name>
    <name type="common">Spinach</name>
    <dbReference type="NCBI Taxonomy" id="3562"/>
    <lineage>
        <taxon>Eukaryota</taxon>
        <taxon>Viridiplantae</taxon>
        <taxon>Streptophyta</taxon>
        <taxon>Embryophyta</taxon>
        <taxon>Tracheophyta</taxon>
        <taxon>Spermatophyta</taxon>
        <taxon>Magnoliopsida</taxon>
        <taxon>eudicotyledons</taxon>
        <taxon>Gunneridae</taxon>
        <taxon>Pentapetalae</taxon>
        <taxon>Caryophyllales</taxon>
        <taxon>Chenopodiaceae</taxon>
        <taxon>Chenopodioideae</taxon>
        <taxon>Anserineae</taxon>
        <taxon>Spinacia</taxon>
    </lineage>
</organism>
<sequence length="609" mass="67528">MADAPIAESCEVQLEAKRKADGSWHPCQVSLCLQCCALIWNTKYFVLIFTLLWWKYFVVIYNCQNSSGGGLSVKFEGQVSEDMMLGVEDALACLRVRSVPLQGDDCCYIEEGKHVLAAREKNYQKLFLDAVVQKVIRVRHSKRASCRCTFTIKWLFDHAENGISSIPSSSIMKLATENIDSHPTVAAFLSSMEKSHLSTSPSSPTSFDDSESEFDFPGLLKHIEGIGSLTNASNKELLNDSLLGVDHGGRDVRTKLIASEQVNKCVQASYGSSRLRRSARRNDVTQPPIEDLITSVPSSIENSVQNQSPLNPLAARAVLASLVSKFPQKIVNNMESYLTNERGFSDKRLHAKTLNGFPTEVCNNIEPSIDLGGSLSSSMRDEESTLPVEVRRLTRSAMKRESSNTNHDDDTTSVEAATSVRMTRFAAHKRKGNTVEKASEESLDKTIRSTRSTCSAIKKGMEVSYAEDKNRTLDEGAKCTILRSPIRVTRSTARAGIDLTGVLDDKVKETLQAEPENESALPDYSNSDYEAVISPQRRTFQLVNAELKQAESNKKHKVAVERRQKKTAEDLHGNVETQSRKKSVPSKNQPSRCSPRLRCSPGTRSHNKS</sequence>
<reference evidence="3" key="1">
    <citation type="journal article" date="2021" name="Nat. Commun.">
        <title>Genomic analyses provide insights into spinach domestication and the genetic basis of agronomic traits.</title>
        <authorList>
            <person name="Cai X."/>
            <person name="Sun X."/>
            <person name="Xu C."/>
            <person name="Sun H."/>
            <person name="Wang X."/>
            <person name="Ge C."/>
            <person name="Zhang Z."/>
            <person name="Wang Q."/>
            <person name="Fei Z."/>
            <person name="Jiao C."/>
            <person name="Wang Q."/>
        </authorList>
    </citation>
    <scope>NUCLEOTIDE SEQUENCE [LARGE SCALE GENOMIC DNA]</scope>
    <source>
        <strain evidence="3">cv. Varoflay</strain>
    </source>
</reference>
<name>A0ABM3RBZ4_SPIOL</name>
<dbReference type="Gene3D" id="2.30.30.140">
    <property type="match status" value="1"/>
</dbReference>
<dbReference type="PANTHER" id="PTHR33827">
    <property type="entry name" value="PROTEIN SAWADEE HOMEODOMAIN HOMOLOG 2"/>
    <property type="match status" value="1"/>
</dbReference>
<dbReference type="RefSeq" id="XP_056693134.1">
    <property type="nucleotide sequence ID" value="XM_056837156.1"/>
</dbReference>